<keyword evidence="3 5" id="KW-0346">Stress response</keyword>
<proteinExistence type="inferred from homology"/>
<dbReference type="AlphaFoldDB" id="A0A0G1UVV8"/>
<comment type="caution">
    <text evidence="8">The sequence shown here is derived from an EMBL/GenBank/DDBJ whole genome shotgun (WGS) entry which is preliminary data.</text>
</comment>
<organism evidence="8 9">
    <name type="scientific">Candidatus Beckwithbacteria bacterium GW2011_GWB1_47_15</name>
    <dbReference type="NCBI Taxonomy" id="1618371"/>
    <lineage>
        <taxon>Bacteria</taxon>
        <taxon>Candidatus Beckwithiibacteriota</taxon>
    </lineage>
</organism>
<dbReference type="Gene3D" id="1.10.10.10">
    <property type="entry name" value="Winged helix-like DNA-binding domain superfamily/Winged helix DNA-binding domain"/>
    <property type="match status" value="1"/>
</dbReference>
<dbReference type="InterPro" id="IPR005104">
    <property type="entry name" value="WHTH_HrcA_DNA-bd"/>
</dbReference>
<evidence type="ECO:0000256" key="1">
    <source>
        <dbReference type="ARBA" id="ARBA00022491"/>
    </source>
</evidence>
<keyword evidence="4 5" id="KW-0804">Transcription</keyword>
<dbReference type="InterPro" id="IPR021153">
    <property type="entry name" value="HrcA_C"/>
</dbReference>
<dbReference type="Proteomes" id="UP000033860">
    <property type="component" value="Unassembled WGS sequence"/>
</dbReference>
<dbReference type="PANTHER" id="PTHR34824:SF1">
    <property type="entry name" value="HEAT-INDUCIBLE TRANSCRIPTION REPRESSOR HRCA"/>
    <property type="match status" value="1"/>
</dbReference>
<evidence type="ECO:0000313" key="8">
    <source>
        <dbReference type="EMBL" id="KKU61855.1"/>
    </source>
</evidence>
<dbReference type="GO" id="GO:0003677">
    <property type="term" value="F:DNA binding"/>
    <property type="evidence" value="ECO:0007669"/>
    <property type="project" value="InterPro"/>
</dbReference>
<keyword evidence="2 5" id="KW-0805">Transcription regulation</keyword>
<accession>A0A0G1UVV8</accession>
<comment type="function">
    <text evidence="5">Negative regulator of class I heat shock genes (grpE-dnaK-dnaJ and groELS operons). Prevents heat-shock induction of these operons.</text>
</comment>
<dbReference type="InterPro" id="IPR002571">
    <property type="entry name" value="HrcA"/>
</dbReference>
<dbReference type="InterPro" id="IPR036388">
    <property type="entry name" value="WH-like_DNA-bd_sf"/>
</dbReference>
<dbReference type="PANTHER" id="PTHR34824">
    <property type="entry name" value="HEAT-INDUCIBLE TRANSCRIPTION REPRESSOR HRCA"/>
    <property type="match status" value="1"/>
</dbReference>
<dbReference type="Pfam" id="PF01628">
    <property type="entry name" value="HrcA"/>
    <property type="match status" value="1"/>
</dbReference>
<evidence type="ECO:0000313" key="9">
    <source>
        <dbReference type="Proteomes" id="UP000033860"/>
    </source>
</evidence>
<evidence type="ECO:0000256" key="5">
    <source>
        <dbReference type="HAMAP-Rule" id="MF_00081"/>
    </source>
</evidence>
<evidence type="ECO:0000256" key="4">
    <source>
        <dbReference type="ARBA" id="ARBA00023163"/>
    </source>
</evidence>
<dbReference type="InterPro" id="IPR036390">
    <property type="entry name" value="WH_DNA-bd_sf"/>
</dbReference>
<evidence type="ECO:0000259" key="7">
    <source>
        <dbReference type="Pfam" id="PF03444"/>
    </source>
</evidence>
<comment type="similarity">
    <text evidence="5">Belongs to the HrcA family.</text>
</comment>
<name>A0A0G1UVV8_9BACT</name>
<dbReference type="EMBL" id="LCNT01000001">
    <property type="protein sequence ID" value="KKU61855.1"/>
    <property type="molecule type" value="Genomic_DNA"/>
</dbReference>
<dbReference type="Pfam" id="PF03444">
    <property type="entry name" value="WHD_HrcA"/>
    <property type="match status" value="1"/>
</dbReference>
<dbReference type="GO" id="GO:0045892">
    <property type="term" value="P:negative regulation of DNA-templated transcription"/>
    <property type="evidence" value="ECO:0007669"/>
    <property type="project" value="UniProtKB-UniRule"/>
</dbReference>
<dbReference type="SUPFAM" id="SSF55781">
    <property type="entry name" value="GAF domain-like"/>
    <property type="match status" value="1"/>
</dbReference>
<feature type="domain" description="Heat-inducible transcription repressor HrcA C-terminal" evidence="6">
    <location>
        <begin position="83"/>
        <end position="227"/>
    </location>
</feature>
<evidence type="ECO:0000256" key="3">
    <source>
        <dbReference type="ARBA" id="ARBA00023016"/>
    </source>
</evidence>
<dbReference type="PATRIC" id="fig|1618371.3.peg.69"/>
<protein>
    <recommendedName>
        <fullName evidence="5">Heat-inducible transcription repressor HrcA</fullName>
    </recommendedName>
</protein>
<dbReference type="HAMAP" id="MF_00081">
    <property type="entry name" value="HrcA"/>
    <property type="match status" value="1"/>
</dbReference>
<keyword evidence="1 5" id="KW-0678">Repressor</keyword>
<feature type="domain" description="Winged helix-turn-helix transcription repressor HrcA DNA-binding" evidence="7">
    <location>
        <begin position="5"/>
        <end position="73"/>
    </location>
</feature>
<reference evidence="8 9" key="1">
    <citation type="journal article" date="2015" name="Nature">
        <title>rRNA introns, odd ribosomes, and small enigmatic genomes across a large radiation of phyla.</title>
        <authorList>
            <person name="Brown C.T."/>
            <person name="Hug L.A."/>
            <person name="Thomas B.C."/>
            <person name="Sharon I."/>
            <person name="Castelle C.J."/>
            <person name="Singh A."/>
            <person name="Wilkins M.J."/>
            <person name="Williams K.H."/>
            <person name="Banfield J.F."/>
        </authorList>
    </citation>
    <scope>NUCLEOTIDE SEQUENCE [LARGE SCALE GENOMIC DNA]</scope>
</reference>
<evidence type="ECO:0000259" key="6">
    <source>
        <dbReference type="Pfam" id="PF01628"/>
    </source>
</evidence>
<sequence length="244" mass="27559">MATTLTDRQAQILKAIIEEYTTTAEPVGSVTLEKKYDLGISPATIRNEMAALTSAGFLNQPHTSAGRSPTPLALKYYIRELVKEEEMSVAEEVAVKEKVWDYRQDYHRFFQELTRALADKTKTLAITCTSTGHLFHSGYSHILENPEFYDIDTTREVLSLLDEFPRLNDLFKKAVGDEPVHVLVGDDVDLKFFEPLSMVFADFIVPDKFSGSVGILGPSRLNYSNIIPVIRYFGDLVNEISKNW</sequence>
<gene>
    <name evidence="5" type="primary">hrcA</name>
    <name evidence="8" type="ORF">UX85_C0001G0069</name>
</gene>
<dbReference type="Gene3D" id="3.30.450.40">
    <property type="match status" value="1"/>
</dbReference>
<evidence type="ECO:0000256" key="2">
    <source>
        <dbReference type="ARBA" id="ARBA00023015"/>
    </source>
</evidence>
<dbReference type="SUPFAM" id="SSF46785">
    <property type="entry name" value="Winged helix' DNA-binding domain"/>
    <property type="match status" value="1"/>
</dbReference>
<dbReference type="InterPro" id="IPR029016">
    <property type="entry name" value="GAF-like_dom_sf"/>
</dbReference>